<dbReference type="HOGENOM" id="CLU_1132341_0_0_0"/>
<dbReference type="OrthoDB" id="9128719at2"/>
<name>E8WW41_GRATM</name>
<sequence length="245" mass="27133">MSWKPFDFGVTELRSLDGVVGEDSGLIHSTRPERATGYDGLSYFVKGPELEIVFAELTGCILANAVELPVPCARVCSFQGNLLAGTRKISQVRAAIDMFISSPRLVTNHETLYDAAVVDVWLANYDRNMGNIVGTPNGGSKIDFVFIDFEKSIVLRQYPNMLAAQRAPRDFWPSEDLGRLMSERKPLFPPPGIMSRIRGMNENRCLEISAEVADALGGVPWHEDTAFVLAARAANIERLTREVWA</sequence>
<accession>E8WW41</accession>
<organism evidence="2">
    <name type="scientific">Granulicella tundricola (strain ATCC BAA-1859 / DSM 23138 / MP5ACTX9)</name>
    <dbReference type="NCBI Taxonomy" id="1198114"/>
    <lineage>
        <taxon>Bacteria</taxon>
        <taxon>Pseudomonadati</taxon>
        <taxon>Acidobacteriota</taxon>
        <taxon>Terriglobia</taxon>
        <taxon>Terriglobales</taxon>
        <taxon>Acidobacteriaceae</taxon>
        <taxon>Granulicella</taxon>
    </lineage>
</organism>
<dbReference type="AlphaFoldDB" id="E8WW41"/>
<dbReference type="EMBL" id="CP002480">
    <property type="protein sequence ID" value="ADW67347.1"/>
    <property type="molecule type" value="Genomic_DNA"/>
</dbReference>
<keyword evidence="2" id="KW-1185">Reference proteome</keyword>
<proteinExistence type="predicted"/>
<reference evidence="2" key="1">
    <citation type="submission" date="2011-01" db="EMBL/GenBank/DDBJ databases">
        <title>Complete sequence of chromosome of Acidobacterium sp. MP5ACTX9.</title>
        <authorList>
            <consortium name="US DOE Joint Genome Institute"/>
            <person name="Lucas S."/>
            <person name="Copeland A."/>
            <person name="Lapidus A."/>
            <person name="Cheng J.-F."/>
            <person name="Goodwin L."/>
            <person name="Pitluck S."/>
            <person name="Teshima H."/>
            <person name="Detter J.C."/>
            <person name="Han C."/>
            <person name="Tapia R."/>
            <person name="Land M."/>
            <person name="Hauser L."/>
            <person name="Kyrpides N."/>
            <person name="Ivanova N."/>
            <person name="Ovchinnikova G."/>
            <person name="Pagani I."/>
            <person name="Rawat S.R."/>
            <person name="Mannisto M."/>
            <person name="Haggblom M.M."/>
            <person name="Woyke T."/>
        </authorList>
    </citation>
    <scope>NUCLEOTIDE SEQUENCE [LARGE SCALE GENOMIC DNA]</scope>
    <source>
        <strain evidence="2">MP5ACTX9</strain>
    </source>
</reference>
<protein>
    <recommendedName>
        <fullName evidence="3">HipA-like C-terminal domain-containing protein</fullName>
    </recommendedName>
</protein>
<dbReference type="RefSeq" id="WP_013578675.1">
    <property type="nucleotide sequence ID" value="NC_015064.1"/>
</dbReference>
<dbReference type="Proteomes" id="UP000000343">
    <property type="component" value="Chromosome"/>
</dbReference>
<dbReference type="STRING" id="1198114.AciX9_0275"/>
<gene>
    <name evidence="1" type="ordered locus">AciX9_0275</name>
</gene>
<dbReference type="KEGG" id="acm:AciX9_0275"/>
<dbReference type="PaxDb" id="1198114-AciX9_0275"/>
<evidence type="ECO:0000313" key="2">
    <source>
        <dbReference type="Proteomes" id="UP000000343"/>
    </source>
</evidence>
<evidence type="ECO:0008006" key="3">
    <source>
        <dbReference type="Google" id="ProtNLM"/>
    </source>
</evidence>
<evidence type="ECO:0000313" key="1">
    <source>
        <dbReference type="EMBL" id="ADW67347.1"/>
    </source>
</evidence>